<accession>A0A1Y1Z804</accession>
<dbReference type="Proteomes" id="UP000193920">
    <property type="component" value="Unassembled WGS sequence"/>
</dbReference>
<dbReference type="AlphaFoldDB" id="A0A1Y1Z804"/>
<evidence type="ECO:0000313" key="2">
    <source>
        <dbReference type="Proteomes" id="UP000193920"/>
    </source>
</evidence>
<sequence length="252" mass="30005">MKKVSIYDIIPELRYFSEEEAKIFYENALFQSAKKAFNEYFGLENYDYFDNMSHDDKIRIKDYITEKIDYMTNRRDVIRELLSSSGNIDKIAFINDGKTKSIYYYGDNSDTNNFYNSFLDYLNDQGTINDFVNQITSNDNDISKSAIQNIAVLYIERYKKEIINQINENFKYGNIEDITLQKDIESYSKNKNNPNLLERIKYRIYNILDKTLNSNNENKLSLYDIQKLVDNFINDIDNIDNKNKEKKNYLKI</sequence>
<protein>
    <submittedName>
        <fullName evidence="1">Uncharacterized protein</fullName>
    </submittedName>
</protein>
<dbReference type="EMBL" id="MCOG01000443">
    <property type="protein sequence ID" value="ORY05945.1"/>
    <property type="molecule type" value="Genomic_DNA"/>
</dbReference>
<gene>
    <name evidence="1" type="ORF">LY90DRAFT_519285</name>
</gene>
<comment type="caution">
    <text evidence="1">The sequence shown here is derived from an EMBL/GenBank/DDBJ whole genome shotgun (WGS) entry which is preliminary data.</text>
</comment>
<proteinExistence type="predicted"/>
<organism evidence="1 2">
    <name type="scientific">Neocallimastix californiae</name>
    <dbReference type="NCBI Taxonomy" id="1754190"/>
    <lineage>
        <taxon>Eukaryota</taxon>
        <taxon>Fungi</taxon>
        <taxon>Fungi incertae sedis</taxon>
        <taxon>Chytridiomycota</taxon>
        <taxon>Chytridiomycota incertae sedis</taxon>
        <taxon>Neocallimastigomycetes</taxon>
        <taxon>Neocallimastigales</taxon>
        <taxon>Neocallimastigaceae</taxon>
        <taxon>Neocallimastix</taxon>
    </lineage>
</organism>
<evidence type="ECO:0000313" key="1">
    <source>
        <dbReference type="EMBL" id="ORY05945.1"/>
    </source>
</evidence>
<name>A0A1Y1Z804_9FUNG</name>
<reference evidence="1 2" key="1">
    <citation type="submission" date="2016-08" db="EMBL/GenBank/DDBJ databases">
        <title>A Parts List for Fungal Cellulosomes Revealed by Comparative Genomics.</title>
        <authorList>
            <consortium name="DOE Joint Genome Institute"/>
            <person name="Haitjema C.H."/>
            <person name="Gilmore S.P."/>
            <person name="Henske J.K."/>
            <person name="Solomon K.V."/>
            <person name="De Groot R."/>
            <person name="Kuo A."/>
            <person name="Mondo S.J."/>
            <person name="Salamov A.A."/>
            <person name="Labutti K."/>
            <person name="Zhao Z."/>
            <person name="Chiniquy J."/>
            <person name="Barry K."/>
            <person name="Brewer H.M."/>
            <person name="Purvine S.O."/>
            <person name="Wright A.T."/>
            <person name="Boxma B."/>
            <person name="Van Alen T."/>
            <person name="Hackstein J.H."/>
            <person name="Baker S.E."/>
            <person name="Grigoriev I.V."/>
            <person name="O'Malley M.A."/>
        </authorList>
    </citation>
    <scope>NUCLEOTIDE SEQUENCE [LARGE SCALE GENOMIC DNA]</scope>
    <source>
        <strain evidence="1 2">G1</strain>
    </source>
</reference>
<keyword evidence="2" id="KW-1185">Reference proteome</keyword>